<dbReference type="EMBL" id="CP001874">
    <property type="protein sequence ID" value="ADG87030.1"/>
    <property type="molecule type" value="Genomic_DNA"/>
</dbReference>
<dbReference type="InterPro" id="IPR021799">
    <property type="entry name" value="PIN-like_prokaryotic"/>
</dbReference>
<evidence type="ECO:0000313" key="2">
    <source>
        <dbReference type="Proteomes" id="UP000006640"/>
    </source>
</evidence>
<dbReference type="Proteomes" id="UP000006640">
    <property type="component" value="Chromosome"/>
</dbReference>
<sequence length="182" mass="20097">MSVAETIEPLPPLVADAMVLIHFAKADRLDVLGTCLSSLSTTRIVAAEVDKYCAEYPSITSISDLEWLAILPQDTLEELLAFERWVQLLGSGEHDLGEASVFAAAEVHELVAITDDRDATRVGSKHGLEIHGTVWLLTRLHQRGKMTLPQICTLVDALRETGMRLPCTGGELPRWAEERRLL</sequence>
<reference evidence="1 2" key="1">
    <citation type="submission" date="2010-01" db="EMBL/GenBank/DDBJ databases">
        <title>The complete genome of Thermobispora bispora DSM 43833.</title>
        <authorList>
            <consortium name="US DOE Joint Genome Institute (JGI-PGF)"/>
            <person name="Lucas S."/>
            <person name="Copeland A."/>
            <person name="Lapidus A."/>
            <person name="Glavina del Rio T."/>
            <person name="Dalin E."/>
            <person name="Tice H."/>
            <person name="Bruce D."/>
            <person name="Goodwin L."/>
            <person name="Pitluck S."/>
            <person name="Kyrpides N."/>
            <person name="Mavromatis K."/>
            <person name="Ivanova N."/>
            <person name="Mikhailova N."/>
            <person name="Chertkov O."/>
            <person name="Brettin T."/>
            <person name="Detter J.C."/>
            <person name="Han C."/>
            <person name="Larimer F."/>
            <person name="Land M."/>
            <person name="Hauser L."/>
            <person name="Markowitz V."/>
            <person name="Cheng J.-F."/>
            <person name="Hugenholtz P."/>
            <person name="Woyke T."/>
            <person name="Wu D."/>
            <person name="Jando M."/>
            <person name="Schneider S."/>
            <person name="Klenk H.-P."/>
            <person name="Eisen J.A."/>
        </authorList>
    </citation>
    <scope>NUCLEOTIDE SEQUENCE [LARGE SCALE GENOMIC DNA]</scope>
    <source>
        <strain evidence="2">ATCC 19993 / DSM 43833 / CBS 139.67 / JCM 10125 / KCTC 9307 / NBRC 14880 / R51</strain>
    </source>
</reference>
<dbReference type="KEGG" id="tbi:Tbis_0299"/>
<dbReference type="PANTHER" id="PTHR39550:SF1">
    <property type="entry name" value="SLL0658 PROTEIN"/>
    <property type="match status" value="1"/>
</dbReference>
<evidence type="ECO:0008006" key="3">
    <source>
        <dbReference type="Google" id="ProtNLM"/>
    </source>
</evidence>
<dbReference type="HOGENOM" id="CLU_127151_0_0_11"/>
<dbReference type="PANTHER" id="PTHR39550">
    <property type="entry name" value="SLL0658 PROTEIN"/>
    <property type="match status" value="1"/>
</dbReference>
<evidence type="ECO:0000313" key="1">
    <source>
        <dbReference type="EMBL" id="ADG87030.1"/>
    </source>
</evidence>
<keyword evidence="2" id="KW-1185">Reference proteome</keyword>
<protein>
    <recommendedName>
        <fullName evidence="3">PIN domain-containing protein</fullName>
    </recommendedName>
</protein>
<dbReference type="eggNOG" id="COG2405">
    <property type="taxonomic scope" value="Bacteria"/>
</dbReference>
<proteinExistence type="predicted"/>
<accession>D6Y3K1</accession>
<gene>
    <name evidence="1" type="ordered locus">Tbis_0299</name>
</gene>
<dbReference type="AlphaFoldDB" id="D6Y3K1"/>
<dbReference type="RefSeq" id="WP_013130563.1">
    <property type="nucleotide sequence ID" value="NC_014165.1"/>
</dbReference>
<organism evidence="1 2">
    <name type="scientific">Thermobispora bispora (strain ATCC 19993 / DSM 43833 / CBS 139.67 / JCM 10125 / KCTC 9307 / NBRC 14880 / R51)</name>
    <dbReference type="NCBI Taxonomy" id="469371"/>
    <lineage>
        <taxon>Bacteria</taxon>
        <taxon>Bacillati</taxon>
        <taxon>Actinomycetota</taxon>
        <taxon>Actinomycetes</taxon>
        <taxon>Streptosporangiales</taxon>
        <taxon>Streptosporangiaceae</taxon>
        <taxon>Thermobispora</taxon>
    </lineage>
</organism>
<name>D6Y3K1_THEBD</name>
<dbReference type="Pfam" id="PF11848">
    <property type="entry name" value="DUF3368"/>
    <property type="match status" value="1"/>
</dbReference>
<dbReference type="OrthoDB" id="3691597at2"/>